<protein>
    <recommendedName>
        <fullName evidence="6">MYND-type domain-containing protein</fullName>
    </recommendedName>
</protein>
<feature type="domain" description="MYND-type" evidence="6">
    <location>
        <begin position="122"/>
        <end position="158"/>
    </location>
</feature>
<dbReference type="PROSITE" id="PS50865">
    <property type="entry name" value="ZF_MYND_2"/>
    <property type="match status" value="1"/>
</dbReference>
<name>A0A8H5FIS8_9AGAR</name>
<organism evidence="7 8">
    <name type="scientific">Tetrapyrgos nigripes</name>
    <dbReference type="NCBI Taxonomy" id="182062"/>
    <lineage>
        <taxon>Eukaryota</taxon>
        <taxon>Fungi</taxon>
        <taxon>Dikarya</taxon>
        <taxon>Basidiomycota</taxon>
        <taxon>Agaricomycotina</taxon>
        <taxon>Agaricomycetes</taxon>
        <taxon>Agaricomycetidae</taxon>
        <taxon>Agaricales</taxon>
        <taxon>Marasmiineae</taxon>
        <taxon>Marasmiaceae</taxon>
        <taxon>Tetrapyrgos</taxon>
    </lineage>
</organism>
<dbReference type="SUPFAM" id="SSF144232">
    <property type="entry name" value="HIT/MYND zinc finger-like"/>
    <property type="match status" value="1"/>
</dbReference>
<keyword evidence="3" id="KW-0862">Zinc</keyword>
<dbReference type="PROSITE" id="PS01360">
    <property type="entry name" value="ZF_MYND_1"/>
    <property type="match status" value="1"/>
</dbReference>
<dbReference type="GO" id="GO:0000981">
    <property type="term" value="F:DNA-binding transcription factor activity, RNA polymerase II-specific"/>
    <property type="evidence" value="ECO:0007669"/>
    <property type="project" value="TreeGrafter"/>
</dbReference>
<proteinExistence type="predicted"/>
<feature type="region of interest" description="Disordered" evidence="5">
    <location>
        <begin position="206"/>
        <end position="227"/>
    </location>
</feature>
<evidence type="ECO:0000256" key="5">
    <source>
        <dbReference type="SAM" id="MobiDB-lite"/>
    </source>
</evidence>
<sequence>MQAICMRMVEVRRLTEKPDVPIIIVTYASAGRNTPPMDTLRWIAQHMTPANGSQITTTPEEQMLLLTILNSNSKRLSSDFKAEYQKKRVQGEEERLFFFSFLLPMGPLSHEDLAKLTKTEGCVVCEKKGVSKCSGCLAVEYCGSECQKLHWKEHKSLCKTLTGAKFHPLKFNYETEDIRIANMLGIPLAATGVSTRAMKTPDIENSTRFTDPNHPKGPPPNIHGNNPFLIKVQRNRVKEDGEMIIHDRKRSFEAYLTRGGRRGGPEDGWLEGYYPSMRDLPSVDELAKMLKDMEIKGGKGTGTVTDTEAWEKARVAFREEDEELKKSGGGQPTNPMFPWATGTGKIYRYARRKGVNELEVCWDRNPEKTPVW</sequence>
<evidence type="ECO:0000313" key="8">
    <source>
        <dbReference type="Proteomes" id="UP000559256"/>
    </source>
</evidence>
<comment type="caution">
    <text evidence="7">The sequence shown here is derived from an EMBL/GenBank/DDBJ whole genome shotgun (WGS) entry which is preliminary data.</text>
</comment>
<keyword evidence="1" id="KW-0479">Metal-binding</keyword>
<dbReference type="EMBL" id="JAACJM010000200">
    <property type="protein sequence ID" value="KAF5338127.1"/>
    <property type="molecule type" value="Genomic_DNA"/>
</dbReference>
<reference evidence="7 8" key="1">
    <citation type="journal article" date="2020" name="ISME J.">
        <title>Uncovering the hidden diversity of litter-decomposition mechanisms in mushroom-forming fungi.</title>
        <authorList>
            <person name="Floudas D."/>
            <person name="Bentzer J."/>
            <person name="Ahren D."/>
            <person name="Johansson T."/>
            <person name="Persson P."/>
            <person name="Tunlid A."/>
        </authorList>
    </citation>
    <scope>NUCLEOTIDE SEQUENCE [LARGE SCALE GENOMIC DNA]</scope>
    <source>
        <strain evidence="7 8">CBS 291.85</strain>
    </source>
</reference>
<keyword evidence="8" id="KW-1185">Reference proteome</keyword>
<gene>
    <name evidence="7" type="ORF">D9758_015386</name>
</gene>
<evidence type="ECO:0000259" key="6">
    <source>
        <dbReference type="PROSITE" id="PS50865"/>
    </source>
</evidence>
<evidence type="ECO:0000256" key="3">
    <source>
        <dbReference type="ARBA" id="ARBA00022833"/>
    </source>
</evidence>
<dbReference type="AlphaFoldDB" id="A0A8H5FIS8"/>
<dbReference type="PANTHER" id="PTHR10237:SF14">
    <property type="entry name" value="MYND-TYPE DOMAIN-CONTAINING PROTEIN"/>
    <property type="match status" value="1"/>
</dbReference>
<evidence type="ECO:0000313" key="7">
    <source>
        <dbReference type="EMBL" id="KAF5338127.1"/>
    </source>
</evidence>
<evidence type="ECO:0000256" key="1">
    <source>
        <dbReference type="ARBA" id="ARBA00022723"/>
    </source>
</evidence>
<dbReference type="OrthoDB" id="341421at2759"/>
<accession>A0A8H5FIS8</accession>
<dbReference type="InterPro" id="IPR002893">
    <property type="entry name" value="Znf_MYND"/>
</dbReference>
<dbReference type="Proteomes" id="UP000559256">
    <property type="component" value="Unassembled WGS sequence"/>
</dbReference>
<keyword evidence="2 4" id="KW-0863">Zinc-finger</keyword>
<dbReference type="GO" id="GO:0005634">
    <property type="term" value="C:nucleus"/>
    <property type="evidence" value="ECO:0007669"/>
    <property type="project" value="TreeGrafter"/>
</dbReference>
<dbReference type="Pfam" id="PF01753">
    <property type="entry name" value="zf-MYND"/>
    <property type="match status" value="1"/>
</dbReference>
<dbReference type="InterPro" id="IPR024119">
    <property type="entry name" value="TF_DEAF-1"/>
</dbReference>
<evidence type="ECO:0000256" key="4">
    <source>
        <dbReference type="PROSITE-ProRule" id="PRU00134"/>
    </source>
</evidence>
<dbReference type="GO" id="GO:0008270">
    <property type="term" value="F:zinc ion binding"/>
    <property type="evidence" value="ECO:0007669"/>
    <property type="project" value="UniProtKB-KW"/>
</dbReference>
<dbReference type="PANTHER" id="PTHR10237">
    <property type="entry name" value="DEFORMED EPIDERMAL AUTOREGULATORY FACTOR 1 HOMOLOG SUPPRESSIN"/>
    <property type="match status" value="1"/>
</dbReference>
<evidence type="ECO:0000256" key="2">
    <source>
        <dbReference type="ARBA" id="ARBA00022771"/>
    </source>
</evidence>
<dbReference type="Gene3D" id="6.10.140.2220">
    <property type="match status" value="1"/>
</dbReference>